<feature type="region of interest" description="Disordered" evidence="1">
    <location>
        <begin position="40"/>
        <end position="66"/>
    </location>
</feature>
<evidence type="ECO:0000313" key="3">
    <source>
        <dbReference type="EMBL" id="KAF2582971.1"/>
    </source>
</evidence>
<dbReference type="InterPro" id="IPR012337">
    <property type="entry name" value="RNaseH-like_sf"/>
</dbReference>
<evidence type="ECO:0000313" key="4">
    <source>
        <dbReference type="Proteomes" id="UP000712281"/>
    </source>
</evidence>
<organism evidence="3 4">
    <name type="scientific">Brassica cretica</name>
    <name type="common">Mustard</name>
    <dbReference type="NCBI Taxonomy" id="69181"/>
    <lineage>
        <taxon>Eukaryota</taxon>
        <taxon>Viridiplantae</taxon>
        <taxon>Streptophyta</taxon>
        <taxon>Embryophyta</taxon>
        <taxon>Tracheophyta</taxon>
        <taxon>Spermatophyta</taxon>
        <taxon>Magnoliopsida</taxon>
        <taxon>eudicotyledons</taxon>
        <taxon>Gunneridae</taxon>
        <taxon>Pentapetalae</taxon>
        <taxon>rosids</taxon>
        <taxon>malvids</taxon>
        <taxon>Brassicales</taxon>
        <taxon>Brassicaceae</taxon>
        <taxon>Brassiceae</taxon>
        <taxon>Brassica</taxon>
    </lineage>
</organism>
<dbReference type="GO" id="GO:0004523">
    <property type="term" value="F:RNA-DNA hybrid ribonuclease activity"/>
    <property type="evidence" value="ECO:0007669"/>
    <property type="project" value="InterPro"/>
</dbReference>
<dbReference type="Gene3D" id="3.30.420.10">
    <property type="entry name" value="Ribonuclease H-like superfamily/Ribonuclease H"/>
    <property type="match status" value="1"/>
</dbReference>
<dbReference type="GO" id="GO:0003676">
    <property type="term" value="F:nucleic acid binding"/>
    <property type="evidence" value="ECO:0007669"/>
    <property type="project" value="InterPro"/>
</dbReference>
<dbReference type="SUPFAM" id="SSF53098">
    <property type="entry name" value="Ribonuclease H-like"/>
    <property type="match status" value="1"/>
</dbReference>
<gene>
    <name evidence="3" type="ORF">F2Q68_00003665</name>
</gene>
<dbReference type="Pfam" id="PF13456">
    <property type="entry name" value="RVT_3"/>
    <property type="match status" value="1"/>
</dbReference>
<accession>A0A8S9JLF0</accession>
<dbReference type="PANTHER" id="PTHR34146">
    <property type="entry name" value="POLYNUCLEOTIDYL TRANSFERASE, RIBONUCLEASE H-LIKE SUPERFAMILY PROTEIN-RELATED"/>
    <property type="match status" value="1"/>
</dbReference>
<dbReference type="InterPro" id="IPR044730">
    <property type="entry name" value="RNase_H-like_dom_plant"/>
</dbReference>
<protein>
    <recommendedName>
        <fullName evidence="2">RNase H type-1 domain-containing protein</fullName>
    </recommendedName>
</protein>
<dbReference type="AlphaFoldDB" id="A0A8S9JLF0"/>
<evidence type="ECO:0000259" key="2">
    <source>
        <dbReference type="Pfam" id="PF13456"/>
    </source>
</evidence>
<comment type="caution">
    <text evidence="3">The sequence shown here is derived from an EMBL/GenBank/DDBJ whole genome shotgun (WGS) entry which is preliminary data.</text>
</comment>
<dbReference type="EMBL" id="QGKW02001660">
    <property type="protein sequence ID" value="KAF2582971.1"/>
    <property type="molecule type" value="Genomic_DNA"/>
</dbReference>
<feature type="domain" description="RNase H type-1" evidence="2">
    <location>
        <begin position="70"/>
        <end position="189"/>
    </location>
</feature>
<proteinExistence type="predicted"/>
<reference evidence="3" key="1">
    <citation type="submission" date="2019-12" db="EMBL/GenBank/DDBJ databases">
        <title>Genome sequencing and annotation of Brassica cretica.</title>
        <authorList>
            <person name="Studholme D.J."/>
            <person name="Sarris P.F."/>
        </authorList>
    </citation>
    <scope>NUCLEOTIDE SEQUENCE</scope>
    <source>
        <strain evidence="3">PFS-001/15</strain>
        <tissue evidence="3">Leaf</tissue>
    </source>
</reference>
<dbReference type="InterPro" id="IPR036397">
    <property type="entry name" value="RNaseH_sf"/>
</dbReference>
<sequence>MLVSLWTARNTLLFEDRHISYEEIATNGIRLAREWGLAQRPKEKGSKPLPGSVLHKAGQHADPQTPICRSDATWDKSSNKAGLAWIISEAQNNIKKQGSTTQEFVVSPLVAEALALRLGIITVVNLDLPKIKMLSDNQTLIRAMKNDIQIKEIYGIIKDIQQILTVFVDISFCFLPRLENVQADCLAKQTLTGHQFAPVG</sequence>
<dbReference type="InterPro" id="IPR002156">
    <property type="entry name" value="RNaseH_domain"/>
</dbReference>
<dbReference type="CDD" id="cd06222">
    <property type="entry name" value="RNase_H_like"/>
    <property type="match status" value="1"/>
</dbReference>
<dbReference type="PANTHER" id="PTHR34146:SF11">
    <property type="entry name" value="RIBONUCLEASE H-LIKE SUPERFAMILY PROTEIN"/>
    <property type="match status" value="1"/>
</dbReference>
<evidence type="ECO:0000256" key="1">
    <source>
        <dbReference type="SAM" id="MobiDB-lite"/>
    </source>
</evidence>
<dbReference type="Proteomes" id="UP000712281">
    <property type="component" value="Unassembled WGS sequence"/>
</dbReference>
<name>A0A8S9JLF0_BRACR</name>